<proteinExistence type="predicted"/>
<dbReference type="InterPro" id="IPR036689">
    <property type="entry name" value="ESAT-6-like_sf"/>
</dbReference>
<dbReference type="Proteomes" id="UP000217768">
    <property type="component" value="Unassembled WGS sequence"/>
</dbReference>
<dbReference type="SUPFAM" id="SSF140453">
    <property type="entry name" value="EsxAB dimer-like"/>
    <property type="match status" value="1"/>
</dbReference>
<name>A0A2A2ZB99_MYCAV</name>
<evidence type="ECO:0000313" key="1">
    <source>
        <dbReference type="EMBL" id="PBA23721.1"/>
    </source>
</evidence>
<organism evidence="1 2">
    <name type="scientific">Mycobacterium avium</name>
    <dbReference type="NCBI Taxonomy" id="1764"/>
    <lineage>
        <taxon>Bacteria</taxon>
        <taxon>Bacillati</taxon>
        <taxon>Actinomycetota</taxon>
        <taxon>Actinomycetes</taxon>
        <taxon>Mycobacteriales</taxon>
        <taxon>Mycobacteriaceae</taxon>
        <taxon>Mycobacterium</taxon>
        <taxon>Mycobacterium avium complex (MAC)</taxon>
    </lineage>
</organism>
<gene>
    <name evidence="1" type="ORF">CKJ66_26930</name>
</gene>
<evidence type="ECO:0000313" key="2">
    <source>
        <dbReference type="Proteomes" id="UP000217768"/>
    </source>
</evidence>
<dbReference type="RefSeq" id="WP_005113472.1">
    <property type="nucleotide sequence ID" value="NZ_JAEKMM010000170.1"/>
</dbReference>
<reference evidence="1 2" key="1">
    <citation type="submission" date="2017-08" db="EMBL/GenBank/DDBJ databases">
        <title>Phylogenetic analysis of Mycobacterium avium complex whole genomes.</title>
        <authorList>
            <person name="Caverly L.J."/>
            <person name="Spilker T."/>
            <person name="Lipuma J."/>
        </authorList>
    </citation>
    <scope>NUCLEOTIDE SEQUENCE [LARGE SCALE GENOMIC DNA]</scope>
    <source>
        <strain evidence="1 2">FLAC0165</strain>
    </source>
</reference>
<evidence type="ECO:0008006" key="3">
    <source>
        <dbReference type="Google" id="ProtNLM"/>
    </source>
</evidence>
<dbReference type="EMBL" id="NSFD01000056">
    <property type="protein sequence ID" value="PBA23721.1"/>
    <property type="molecule type" value="Genomic_DNA"/>
</dbReference>
<accession>A0A2A2ZB99</accession>
<dbReference type="AlphaFoldDB" id="A0A2A2ZB99"/>
<protein>
    <recommendedName>
        <fullName evidence="3">ESAT-6-like protein</fullName>
    </recommendedName>
</protein>
<sequence length="96" mass="10372">MSQQVWDFASIHGAVGVLRGHANTIQGQNEALEGDLAQGASVWQGEASDMWTLEQRTLNQHGQDFKLAVDSYLTAVEEATNNTAHQEQINASSFGG</sequence>
<comment type="caution">
    <text evidence="1">The sequence shown here is derived from an EMBL/GenBank/DDBJ whole genome shotgun (WGS) entry which is preliminary data.</text>
</comment>
<dbReference type="Gene3D" id="1.10.287.1060">
    <property type="entry name" value="ESAT-6-like"/>
    <property type="match status" value="1"/>
</dbReference>